<evidence type="ECO:0000313" key="4">
    <source>
        <dbReference type="EMBL" id="MBF6355909.1"/>
    </source>
</evidence>
<evidence type="ECO:0000256" key="1">
    <source>
        <dbReference type="SAM" id="Phobius"/>
    </source>
</evidence>
<evidence type="ECO:0000313" key="5">
    <source>
        <dbReference type="Proteomes" id="UP000707731"/>
    </source>
</evidence>
<dbReference type="InterPro" id="IPR052336">
    <property type="entry name" value="MlaD_Phospholipid_Transporter"/>
</dbReference>
<dbReference type="InterPro" id="IPR003399">
    <property type="entry name" value="Mce/MlaD"/>
</dbReference>
<accession>A0ABS0DBU7</accession>
<dbReference type="Pfam" id="PF02470">
    <property type="entry name" value="MlaD"/>
    <property type="match status" value="1"/>
</dbReference>
<dbReference type="NCBIfam" id="TIGR00996">
    <property type="entry name" value="Mtu_fam_mce"/>
    <property type="match status" value="1"/>
</dbReference>
<sequence length="349" mass="37356">MKNTATTVKLTIFTLVMALIFAGLAVVFSQMRFARQDGYHAVFTSSSGILPGDKVRIAGVPVGSISSVEVDRSDANEPGGDYLAHVEFDIDRKYRLLTSTRAQIKYENLVGDRYLELVEGPGSADELRPGGTIPVQQTAPALDLDMLLGGFKPLLRGLDPGQVNDLTNALLQVFQGQGGTLVSLLDSGGSFARTLGERDALIGSVIDNLNTVLATIDERDQQFDTTLNELQRLVSGLAADSDPIASAIPRIAGATGDLTDLLAQARPDLRATVEQTDRLAGNLNAGEDTMEWVIQQLPETYRKLIRIGSYGSFLALYVCATNFLIDGPDGKPLLVNMPGGQDTGRCAAE</sequence>
<organism evidence="4 5">
    <name type="scientific">Nocardia higoensis</name>
    <dbReference type="NCBI Taxonomy" id="228599"/>
    <lineage>
        <taxon>Bacteria</taxon>
        <taxon>Bacillati</taxon>
        <taxon>Actinomycetota</taxon>
        <taxon>Actinomycetes</taxon>
        <taxon>Mycobacteriales</taxon>
        <taxon>Nocardiaceae</taxon>
        <taxon>Nocardia</taxon>
    </lineage>
</organism>
<dbReference type="InterPro" id="IPR005693">
    <property type="entry name" value="Mce"/>
</dbReference>
<comment type="caution">
    <text evidence="4">The sequence shown here is derived from an EMBL/GenBank/DDBJ whole genome shotgun (WGS) entry which is preliminary data.</text>
</comment>
<evidence type="ECO:0000259" key="2">
    <source>
        <dbReference type="Pfam" id="PF02470"/>
    </source>
</evidence>
<keyword evidence="1" id="KW-0472">Membrane</keyword>
<dbReference type="PANTHER" id="PTHR33371">
    <property type="entry name" value="INTERMEMBRANE PHOSPHOLIPID TRANSPORT SYSTEM BINDING PROTEIN MLAD-RELATED"/>
    <property type="match status" value="1"/>
</dbReference>
<dbReference type="Pfam" id="PF11887">
    <property type="entry name" value="Mce4_CUP1"/>
    <property type="match status" value="1"/>
</dbReference>
<keyword evidence="1" id="KW-0812">Transmembrane</keyword>
<dbReference type="EMBL" id="JADLQN010000002">
    <property type="protein sequence ID" value="MBF6355909.1"/>
    <property type="molecule type" value="Genomic_DNA"/>
</dbReference>
<dbReference type="RefSeq" id="WP_195002788.1">
    <property type="nucleotide sequence ID" value="NZ_JADLQN010000002.1"/>
</dbReference>
<keyword evidence="1" id="KW-1133">Transmembrane helix</keyword>
<feature type="domain" description="Mammalian cell entry C-terminal" evidence="3">
    <location>
        <begin position="124"/>
        <end position="335"/>
    </location>
</feature>
<protein>
    <submittedName>
        <fullName evidence="4">MCE family protein</fullName>
    </submittedName>
</protein>
<feature type="domain" description="Mce/MlaD" evidence="2">
    <location>
        <begin position="39"/>
        <end position="120"/>
    </location>
</feature>
<dbReference type="InterPro" id="IPR024516">
    <property type="entry name" value="Mce_C"/>
</dbReference>
<keyword evidence="5" id="KW-1185">Reference proteome</keyword>
<reference evidence="4 5" key="1">
    <citation type="submission" date="2020-10" db="EMBL/GenBank/DDBJ databases">
        <title>Identification of Nocardia species via Next-generation sequencing and recognition of intraspecies genetic diversity.</title>
        <authorList>
            <person name="Li P."/>
            <person name="Li P."/>
            <person name="Lu B."/>
        </authorList>
    </citation>
    <scope>NUCLEOTIDE SEQUENCE [LARGE SCALE GENOMIC DNA]</scope>
    <source>
        <strain evidence="4 5">BJ06-0143</strain>
    </source>
</reference>
<dbReference type="Proteomes" id="UP000707731">
    <property type="component" value="Unassembled WGS sequence"/>
</dbReference>
<gene>
    <name evidence="4" type="ORF">IU449_15360</name>
</gene>
<dbReference type="PANTHER" id="PTHR33371:SF17">
    <property type="entry name" value="MCE-FAMILY PROTEIN MCE1B"/>
    <property type="match status" value="1"/>
</dbReference>
<evidence type="ECO:0000259" key="3">
    <source>
        <dbReference type="Pfam" id="PF11887"/>
    </source>
</evidence>
<proteinExistence type="predicted"/>
<name>A0ABS0DBU7_9NOCA</name>
<feature type="transmembrane region" description="Helical" evidence="1">
    <location>
        <begin position="6"/>
        <end position="28"/>
    </location>
</feature>